<accession>A0A2G9TRZ7</accession>
<dbReference type="Gene3D" id="2.60.40.820">
    <property type="entry name" value="Transcription factor, T-box"/>
    <property type="match status" value="1"/>
</dbReference>
<dbReference type="Pfam" id="PF00907">
    <property type="entry name" value="T-box"/>
    <property type="match status" value="1"/>
</dbReference>
<dbReference type="OrthoDB" id="7442607at2759"/>
<dbReference type="GO" id="GO:0005634">
    <property type="term" value="C:nucleus"/>
    <property type="evidence" value="ECO:0007669"/>
    <property type="project" value="UniProtKB-SubCell"/>
</dbReference>
<keyword evidence="1" id="KW-0805">Transcription regulation</keyword>
<evidence type="ECO:0000256" key="3">
    <source>
        <dbReference type="ARBA" id="ARBA00023163"/>
    </source>
</evidence>
<sequence>MLKFGGLLIDDEKARGCRRKGLEPLAWSAAGRMFPVLNISITGLDSDASYSLMVDMECVDSKRYRYSFHQSKWTATGPATPQRPASVNIGITVALTNECTRRFFCTSALIARLTTVQNICPPGQSGKRLTLDEKQYFV</sequence>
<evidence type="ECO:0000256" key="1">
    <source>
        <dbReference type="ARBA" id="ARBA00023015"/>
    </source>
</evidence>
<dbReference type="AlphaFoldDB" id="A0A2G9TRZ7"/>
<proteinExistence type="predicted"/>
<comment type="caution">
    <text evidence="5">Lacks conserved residue(s) required for the propagation of feature annotation.</text>
</comment>
<evidence type="ECO:0000256" key="4">
    <source>
        <dbReference type="ARBA" id="ARBA00023242"/>
    </source>
</evidence>
<dbReference type="EMBL" id="KZ355016">
    <property type="protein sequence ID" value="PIO60668.1"/>
    <property type="molecule type" value="Genomic_DNA"/>
</dbReference>
<keyword evidence="8" id="KW-1185">Reference proteome</keyword>
<gene>
    <name evidence="7" type="ORF">TELCIR_17830</name>
</gene>
<dbReference type="InterPro" id="IPR046360">
    <property type="entry name" value="T-box_DNA-bd"/>
</dbReference>
<keyword evidence="4 5" id="KW-0539">Nucleus</keyword>
<evidence type="ECO:0000256" key="5">
    <source>
        <dbReference type="PROSITE-ProRule" id="PRU00201"/>
    </source>
</evidence>
<dbReference type="InterPro" id="IPR001699">
    <property type="entry name" value="TF_T-box"/>
</dbReference>
<dbReference type="GO" id="GO:0045893">
    <property type="term" value="P:positive regulation of DNA-templated transcription"/>
    <property type="evidence" value="ECO:0007669"/>
    <property type="project" value="InterPro"/>
</dbReference>
<keyword evidence="2 5" id="KW-0238">DNA-binding</keyword>
<dbReference type="PANTHER" id="PTHR11267">
    <property type="entry name" value="T-BOX PROTEIN-RELATED"/>
    <property type="match status" value="1"/>
</dbReference>
<dbReference type="GO" id="GO:0000981">
    <property type="term" value="F:DNA-binding transcription factor activity, RNA polymerase II-specific"/>
    <property type="evidence" value="ECO:0007669"/>
    <property type="project" value="TreeGrafter"/>
</dbReference>
<reference evidence="7 8" key="1">
    <citation type="submission" date="2015-09" db="EMBL/GenBank/DDBJ databases">
        <title>Draft genome of the parasitic nematode Teladorsagia circumcincta isolate WARC Sus (inbred).</title>
        <authorList>
            <person name="Mitreva M."/>
        </authorList>
    </citation>
    <scope>NUCLEOTIDE SEQUENCE [LARGE SCALE GENOMIC DNA]</scope>
    <source>
        <strain evidence="7 8">S</strain>
    </source>
</reference>
<organism evidence="7 8">
    <name type="scientific">Teladorsagia circumcincta</name>
    <name type="common">Brown stomach worm</name>
    <name type="synonym">Ostertagia circumcincta</name>
    <dbReference type="NCBI Taxonomy" id="45464"/>
    <lineage>
        <taxon>Eukaryota</taxon>
        <taxon>Metazoa</taxon>
        <taxon>Ecdysozoa</taxon>
        <taxon>Nematoda</taxon>
        <taxon>Chromadorea</taxon>
        <taxon>Rhabditida</taxon>
        <taxon>Rhabditina</taxon>
        <taxon>Rhabditomorpha</taxon>
        <taxon>Strongyloidea</taxon>
        <taxon>Trichostrongylidae</taxon>
        <taxon>Teladorsagia</taxon>
    </lineage>
</organism>
<dbReference type="PANTHER" id="PTHR11267:SF195">
    <property type="entry name" value="OPTOMOTOR-BLIND-RELATED-GENE-1, ISOFORM A"/>
    <property type="match status" value="1"/>
</dbReference>
<dbReference type="GO" id="GO:0000785">
    <property type="term" value="C:chromatin"/>
    <property type="evidence" value="ECO:0007669"/>
    <property type="project" value="TreeGrafter"/>
</dbReference>
<dbReference type="PROSITE" id="PS50252">
    <property type="entry name" value="TBOX_3"/>
    <property type="match status" value="1"/>
</dbReference>
<dbReference type="InterPro" id="IPR036960">
    <property type="entry name" value="T-box_sf"/>
</dbReference>
<comment type="subcellular location">
    <subcellularLocation>
        <location evidence="5">Nucleus</location>
    </subcellularLocation>
</comment>
<keyword evidence="3" id="KW-0804">Transcription</keyword>
<evidence type="ECO:0000256" key="2">
    <source>
        <dbReference type="ARBA" id="ARBA00023125"/>
    </source>
</evidence>
<feature type="domain" description="T-box" evidence="6">
    <location>
        <begin position="8"/>
        <end position="87"/>
    </location>
</feature>
<evidence type="ECO:0000259" key="6">
    <source>
        <dbReference type="PROSITE" id="PS50252"/>
    </source>
</evidence>
<name>A0A2G9TRZ7_TELCI</name>
<dbReference type="Proteomes" id="UP000230423">
    <property type="component" value="Unassembled WGS sequence"/>
</dbReference>
<evidence type="ECO:0000313" key="8">
    <source>
        <dbReference type="Proteomes" id="UP000230423"/>
    </source>
</evidence>
<dbReference type="SUPFAM" id="SSF49417">
    <property type="entry name" value="p53-like transcription factors"/>
    <property type="match status" value="1"/>
</dbReference>
<dbReference type="InterPro" id="IPR008967">
    <property type="entry name" value="p53-like_TF_DNA-bd_sf"/>
</dbReference>
<dbReference type="GO" id="GO:0001708">
    <property type="term" value="P:cell fate specification"/>
    <property type="evidence" value="ECO:0007669"/>
    <property type="project" value="TreeGrafter"/>
</dbReference>
<protein>
    <submittedName>
        <fullName evidence="7">T-box</fullName>
    </submittedName>
</protein>
<dbReference type="GO" id="GO:0000978">
    <property type="term" value="F:RNA polymerase II cis-regulatory region sequence-specific DNA binding"/>
    <property type="evidence" value="ECO:0007669"/>
    <property type="project" value="InterPro"/>
</dbReference>
<dbReference type="SMART" id="SM00425">
    <property type="entry name" value="TBOX"/>
    <property type="match status" value="1"/>
</dbReference>
<evidence type="ECO:0000313" key="7">
    <source>
        <dbReference type="EMBL" id="PIO60668.1"/>
    </source>
</evidence>